<dbReference type="RefSeq" id="WP_166677596.1">
    <property type="nucleotide sequence ID" value="NZ_FOWW01000001.1"/>
</dbReference>
<sequence length="315" mass="33414">MSQGAHVWTLDWLTLHPDGNVRDDAGVQWILTKENGFWGSPGTNAALSSRLARHGVYRSPGWKKQRTITLTGRAYAHDHTALRQAEATVLGLLADPTQPGALTCYSEIGALTCDVHLDDEILCTPVEVASEPGFEFSLQLVAPDPAKYSIERQEMSTGLARDAGDGLDFTRVVQPDSNQGLYFGVGADDDGLTFGTSNASGFMRLTNRGTAPSIPIYILHGPLTTPTITAGTATLRYNGALAPGEYVVIDPAAPSVLLGGTAERRHLLNPAQFSGFAIPPASAQGEPGVLTVGLTHNGPVLDSGYVTASFRAAWF</sequence>
<organism evidence="1 2">
    <name type="scientific">Amycolatopsis arida</name>
    <dbReference type="NCBI Taxonomy" id="587909"/>
    <lineage>
        <taxon>Bacteria</taxon>
        <taxon>Bacillati</taxon>
        <taxon>Actinomycetota</taxon>
        <taxon>Actinomycetes</taxon>
        <taxon>Pseudonocardiales</taxon>
        <taxon>Pseudonocardiaceae</taxon>
        <taxon>Amycolatopsis</taxon>
    </lineage>
</organism>
<dbReference type="AlphaFoldDB" id="A0A1I5KAY0"/>
<dbReference type="EMBL" id="FOWW01000001">
    <property type="protein sequence ID" value="SFO82232.1"/>
    <property type="molecule type" value="Genomic_DNA"/>
</dbReference>
<keyword evidence="2" id="KW-1185">Reference proteome</keyword>
<proteinExistence type="predicted"/>
<dbReference type="Proteomes" id="UP000198727">
    <property type="component" value="Unassembled WGS sequence"/>
</dbReference>
<accession>A0A1I5KAY0</accession>
<dbReference type="STRING" id="587909.SAMN05421810_10172"/>
<reference evidence="2" key="1">
    <citation type="submission" date="2016-10" db="EMBL/GenBank/DDBJ databases">
        <authorList>
            <person name="Varghese N."/>
            <person name="Submissions S."/>
        </authorList>
    </citation>
    <scope>NUCLEOTIDE SEQUENCE [LARGE SCALE GENOMIC DNA]</scope>
    <source>
        <strain evidence="2">CGMCC 4.5579</strain>
    </source>
</reference>
<evidence type="ECO:0000313" key="1">
    <source>
        <dbReference type="EMBL" id="SFO82232.1"/>
    </source>
</evidence>
<protein>
    <submittedName>
        <fullName evidence="1">Phage tail protein</fullName>
    </submittedName>
</protein>
<gene>
    <name evidence="1" type="ORF">SAMN05421810_10172</name>
</gene>
<evidence type="ECO:0000313" key="2">
    <source>
        <dbReference type="Proteomes" id="UP000198727"/>
    </source>
</evidence>
<name>A0A1I5KAY0_9PSEU</name>